<dbReference type="InterPro" id="IPR036691">
    <property type="entry name" value="Endo/exonu/phosph_ase_sf"/>
</dbReference>
<name>A0AAV7VZR2_PLEWA</name>
<protein>
    <submittedName>
        <fullName evidence="1">Uncharacterized protein</fullName>
    </submittedName>
</protein>
<accession>A0AAV7VZR2</accession>
<comment type="caution">
    <text evidence="1">The sequence shown here is derived from an EMBL/GenBank/DDBJ whole genome shotgun (WGS) entry which is preliminary data.</text>
</comment>
<organism evidence="1 2">
    <name type="scientific">Pleurodeles waltl</name>
    <name type="common">Iberian ribbed newt</name>
    <dbReference type="NCBI Taxonomy" id="8319"/>
    <lineage>
        <taxon>Eukaryota</taxon>
        <taxon>Metazoa</taxon>
        <taxon>Chordata</taxon>
        <taxon>Craniata</taxon>
        <taxon>Vertebrata</taxon>
        <taxon>Euteleostomi</taxon>
        <taxon>Amphibia</taxon>
        <taxon>Batrachia</taxon>
        <taxon>Caudata</taxon>
        <taxon>Salamandroidea</taxon>
        <taxon>Salamandridae</taxon>
        <taxon>Pleurodelinae</taxon>
        <taxon>Pleurodeles</taxon>
    </lineage>
</organism>
<dbReference type="SUPFAM" id="SSF56219">
    <property type="entry name" value="DNase I-like"/>
    <property type="match status" value="1"/>
</dbReference>
<sequence>MAHNHSCPDRCRGFGRFRMVMWNVRGLNDARKVRKVVAYLHKHKVYRAILQEMHLAPGSPMLTPRRLQGQFLVAGFTSHTWGVLVWALRSPALASGRAQRIREEDILWCSVEGVLLRFY</sequence>
<dbReference type="EMBL" id="JANPWB010000002">
    <property type="protein sequence ID" value="KAJ1207185.1"/>
    <property type="molecule type" value="Genomic_DNA"/>
</dbReference>
<proteinExistence type="predicted"/>
<keyword evidence="2" id="KW-1185">Reference proteome</keyword>
<gene>
    <name evidence="1" type="ORF">NDU88_002577</name>
</gene>
<dbReference type="Gene3D" id="3.60.10.10">
    <property type="entry name" value="Endonuclease/exonuclease/phosphatase"/>
    <property type="match status" value="1"/>
</dbReference>
<reference evidence="1" key="1">
    <citation type="journal article" date="2022" name="bioRxiv">
        <title>Sequencing and chromosome-scale assembly of the giantPleurodeles waltlgenome.</title>
        <authorList>
            <person name="Brown T."/>
            <person name="Elewa A."/>
            <person name="Iarovenko S."/>
            <person name="Subramanian E."/>
            <person name="Araus A.J."/>
            <person name="Petzold A."/>
            <person name="Susuki M."/>
            <person name="Suzuki K.-i.T."/>
            <person name="Hayashi T."/>
            <person name="Toyoda A."/>
            <person name="Oliveira C."/>
            <person name="Osipova E."/>
            <person name="Leigh N.D."/>
            <person name="Simon A."/>
            <person name="Yun M.H."/>
        </authorList>
    </citation>
    <scope>NUCLEOTIDE SEQUENCE</scope>
    <source>
        <strain evidence="1">20211129_DDA</strain>
        <tissue evidence="1">Liver</tissue>
    </source>
</reference>
<evidence type="ECO:0000313" key="1">
    <source>
        <dbReference type="EMBL" id="KAJ1207185.1"/>
    </source>
</evidence>
<dbReference type="Proteomes" id="UP001066276">
    <property type="component" value="Chromosome 1_2"/>
</dbReference>
<dbReference type="AlphaFoldDB" id="A0AAV7VZR2"/>
<evidence type="ECO:0000313" key="2">
    <source>
        <dbReference type="Proteomes" id="UP001066276"/>
    </source>
</evidence>